<feature type="binding site" evidence="13">
    <location>
        <position position="885"/>
    </location>
    <ligand>
        <name>substrate</name>
    </ligand>
</feature>
<dbReference type="InterPro" id="IPR002346">
    <property type="entry name" value="Mopterin_DH_FAD-bd"/>
</dbReference>
<feature type="binding site" evidence="14">
    <location>
        <position position="63"/>
    </location>
    <ligand>
        <name>[2Fe-2S] cluster</name>
        <dbReference type="ChEBI" id="CHEBI:190135"/>
        <label>1</label>
    </ligand>
</feature>
<accession>A0A448YNR3</accession>
<dbReference type="STRING" id="13370.A0A448YNR3"/>
<sequence length="1428" mass="158199">MSPIAIQGELTQKDPSLNHIPFTNVIRFYLNGKLQTVRNPDPEERLIDWIRNEADLRGTKEACSESGCNACSVCVASLSSTDPDHPDRPEIHYKAVNSCVTPLVLADGKHVITVEGIGSSKDPHPVQERIAKFHGSQCGFCTPGFVMALYTLLREKNGHVSVSDIDEALESNLCRCTGYMPIYDAAYSFAYDSDNYNREKVRKFRKKEGEGKDKEDLSGVYGGGTNGVCSLGTECCRYKKRNDDADGVADGKAACSSKTFEDTEIDMNAIFTPDGLSLKTYNPAKDIPFPLKLASVSKKPIFYGNDRRVWYRPVTKRQLLEIYRCYPNCKLVAGASEVQIEVKFKAADYKVNVYVNDVDELKGWHYEEGKGLTMGGNIPLIELEEVCDKLAEKLGPTGKGQVYHAIADQLKVFASKAVRNVATPAGNIVTASPIADLNPIFVACGAVVTAERLGNDSQIESTQINMRDEFFTGYRKHKLPPRSIVSSIFIPETQKGEFIHCYKQCKRKDDDISIVTACLRAQLDAEGKIVDSSLVYGGMAPITIDSKQTQEFIKGKSIYSTAFVEGACKALSERDFQLPYGVPGGMASYRRSLTLSFFYKFWQYMIFTADPGRLNLAAQRSLLDVDSLKELTREQKHGYRDLQTPRQESSDIIGKPIVHVNSLKQATGEAVYTDDLPPLHGELFGVQVMSSKAHAKVLSVDWDDALEVESVVGYVDINDLPDKESNMWGALPFGKEPFFADGEVFFVGQAIGVILAKSKERAYEASRKVRVEYEELPRIITVEDGVEQKSFFPDKRETVLGDWETAFKESKYVVENTARLSAQEHFYFEPQNCLVVPEEGGELKVYASTQNPNETQHYAAQVTGVPSNRVICRVKRLGGGFGGKETRSIQISSLAAVAANKFRKPVRIQLNRAEDMKTSGERHPFLVKYKASMDENLKFTGLDMVLYANAGWSMDLTRGVVDRSVLHATNAYYIPNVRVCGIPVKTNIASNTAYRSFGAQAGFYAIESVVTEFAEKLGIDPEEIRRRNYYKPNVGEIFHYKQEVGDDITIAKVVEENLKEVGYARMKKEVEEFNSHSKWIKRGIAHVPSVFGVSFGVLFLNQAGALVNIYEDGSCLISTGGVEIGQGISTVMRMIAADALGIPFDKVFLSETSTECVPNASSTAASSGSDLNGMALKDACEKLNRRLGPVKKVLDSEKGEGKWTWEQLITAAYLERVSLSATGFYKTPDIGYEWGDENPKPAFFYHTQGSAVSVVEVDTLTGEWTCLESHIKMDCGKPLNQAIIYGQIEGAFIQGMGYFTMEQSLWLSRTGGMATTGPGAYKIPGFRDIPQTFNVSMYKGSDFRHLRTIHSSKGVGEPPFFLGASVHFAIRDAISNARIQNGISEGGQGLLFRVPLTTERIRVDCGDELALKSRVEAKENEQEFFIEG</sequence>
<dbReference type="Pfam" id="PF01315">
    <property type="entry name" value="Ald_Xan_dh_C"/>
    <property type="match status" value="1"/>
</dbReference>
<dbReference type="EMBL" id="CAACVR010000023">
    <property type="protein sequence ID" value="VEU22582.1"/>
    <property type="molecule type" value="Genomic_DNA"/>
</dbReference>
<dbReference type="InterPro" id="IPR001041">
    <property type="entry name" value="2Fe-2S_ferredoxin-type"/>
</dbReference>
<evidence type="ECO:0000256" key="1">
    <source>
        <dbReference type="ARBA" id="ARBA00001974"/>
    </source>
</evidence>
<evidence type="ECO:0000256" key="9">
    <source>
        <dbReference type="ARBA" id="ARBA00023004"/>
    </source>
</evidence>
<dbReference type="Gene3D" id="3.30.365.10">
    <property type="entry name" value="Aldehyde oxidase/xanthine dehydrogenase, molybdopterin binding domain"/>
    <property type="match status" value="4"/>
</dbReference>
<dbReference type="GO" id="GO:0005506">
    <property type="term" value="F:iron ion binding"/>
    <property type="evidence" value="ECO:0007669"/>
    <property type="project" value="InterPro"/>
</dbReference>
<dbReference type="Gene3D" id="3.30.43.10">
    <property type="entry name" value="Uridine Diphospho-n-acetylenolpyruvylglucosamine Reductase, domain 2"/>
    <property type="match status" value="1"/>
</dbReference>
<feature type="binding site" evidence="14">
    <location>
        <position position="138"/>
    </location>
    <ligand>
        <name>[2Fe-2S] cluster</name>
        <dbReference type="ChEBI" id="CHEBI:190135"/>
        <label>2</label>
    </ligand>
</feature>
<feature type="binding site" evidence="13">
    <location>
        <position position="963"/>
    </location>
    <ligand>
        <name>substrate</name>
    </ligand>
</feature>
<dbReference type="SUPFAM" id="SSF54665">
    <property type="entry name" value="CO dehydrogenase molybdoprotein N-domain-like"/>
    <property type="match status" value="1"/>
</dbReference>
<dbReference type="InterPro" id="IPR036884">
    <property type="entry name" value="2Fe-2S-bd_dom_sf"/>
</dbReference>
<dbReference type="PANTHER" id="PTHR45444:SF3">
    <property type="entry name" value="XANTHINE DEHYDROGENASE"/>
    <property type="match status" value="1"/>
</dbReference>
<evidence type="ECO:0000256" key="11">
    <source>
        <dbReference type="ARBA" id="ARBA00034078"/>
    </source>
</evidence>
<dbReference type="Pfam" id="PF02738">
    <property type="entry name" value="MoCoBD_1"/>
    <property type="match status" value="1"/>
</dbReference>
<evidence type="ECO:0000313" key="17">
    <source>
        <dbReference type="Proteomes" id="UP000290900"/>
    </source>
</evidence>
<dbReference type="OrthoDB" id="8300278at2759"/>
<dbReference type="SUPFAM" id="SSF54292">
    <property type="entry name" value="2Fe-2S ferredoxin-like"/>
    <property type="match status" value="1"/>
</dbReference>
<keyword evidence="8" id="KW-0560">Oxidoreductase</keyword>
<dbReference type="SUPFAM" id="SSF55447">
    <property type="entry name" value="CO dehydrogenase flavoprotein C-terminal domain-like"/>
    <property type="match status" value="1"/>
</dbReference>
<keyword evidence="4" id="KW-0285">Flavoprotein</keyword>
<dbReference type="InterPro" id="IPR036010">
    <property type="entry name" value="2Fe-2S_ferredoxin-like_sf"/>
</dbReference>
<dbReference type="SMART" id="SM01092">
    <property type="entry name" value="CO_deh_flav_C"/>
    <property type="match status" value="1"/>
</dbReference>
<dbReference type="InterPro" id="IPR002888">
    <property type="entry name" value="2Fe-2S-bd"/>
</dbReference>
<evidence type="ECO:0000256" key="3">
    <source>
        <dbReference type="ARBA" id="ARBA00022505"/>
    </source>
</evidence>
<feature type="binding site" evidence="13">
    <location>
        <position position="997"/>
    </location>
    <ligand>
        <name>substrate</name>
    </ligand>
</feature>
<feature type="binding site" evidence="14">
    <location>
        <position position="71"/>
    </location>
    <ligand>
        <name>[2Fe-2S] cluster</name>
        <dbReference type="ChEBI" id="CHEBI:190135"/>
        <label>1</label>
    </ligand>
</feature>
<dbReference type="InterPro" id="IPR036856">
    <property type="entry name" value="Ald_Oxase/Xan_DH_a/b_sf"/>
</dbReference>
<dbReference type="InterPro" id="IPR005107">
    <property type="entry name" value="CO_DH_flav_C"/>
</dbReference>
<dbReference type="InterPro" id="IPR036318">
    <property type="entry name" value="FAD-bd_PCMH-like_sf"/>
</dbReference>
<feature type="binding site" evidence="13">
    <location>
        <begin position="331"/>
        <end position="338"/>
    </location>
    <ligand>
        <name>FAD</name>
        <dbReference type="ChEBI" id="CHEBI:57692"/>
    </ligand>
</feature>
<dbReference type="Gene3D" id="3.10.20.30">
    <property type="match status" value="1"/>
</dbReference>
<dbReference type="SUPFAM" id="SSF56176">
    <property type="entry name" value="FAD-binding/transporter-associated domain-like"/>
    <property type="match status" value="1"/>
</dbReference>
<evidence type="ECO:0000313" key="16">
    <source>
        <dbReference type="EMBL" id="VEU22582.1"/>
    </source>
</evidence>
<evidence type="ECO:0000259" key="15">
    <source>
        <dbReference type="PROSITE" id="PS51387"/>
    </source>
</evidence>
<feature type="binding site" evidence="14">
    <location>
        <position position="99"/>
    </location>
    <ligand>
        <name>[2Fe-2S] cluster</name>
        <dbReference type="ChEBI" id="CHEBI:190135"/>
        <label>1</label>
    </ligand>
</feature>
<dbReference type="Pfam" id="PF01799">
    <property type="entry name" value="Fer2_2"/>
    <property type="match status" value="1"/>
</dbReference>
<comment type="similarity">
    <text evidence="2">Belongs to the xanthine dehydrogenase family.</text>
</comment>
<dbReference type="InterPro" id="IPR016166">
    <property type="entry name" value="FAD-bd_PCMH"/>
</dbReference>
<feature type="binding site" evidence="14">
    <location>
        <position position="141"/>
    </location>
    <ligand>
        <name>[2Fe-2S] cluster</name>
        <dbReference type="ChEBI" id="CHEBI:190135"/>
        <label>2</label>
    </ligand>
</feature>
<dbReference type="PANTHER" id="PTHR45444">
    <property type="entry name" value="XANTHINE DEHYDROGENASE"/>
    <property type="match status" value="1"/>
</dbReference>
<keyword evidence="6 14" id="KW-0479">Metal-binding</keyword>
<dbReference type="Pfam" id="PF00941">
    <property type="entry name" value="FAD_binding_5"/>
    <property type="match status" value="1"/>
</dbReference>
<keyword evidence="3 14" id="KW-0500">Molybdenum</keyword>
<dbReference type="InterPro" id="IPR012675">
    <property type="entry name" value="Beta-grasp_dom_sf"/>
</dbReference>
<comment type="cofactor">
    <cofactor evidence="14">
        <name>Mo-molybdopterin</name>
        <dbReference type="ChEBI" id="CHEBI:71302"/>
    </cofactor>
    <text evidence="14">Binds 1 Mo-molybdopterin (Mo-MPT) cofactor per subunit.</text>
</comment>
<dbReference type="InParanoid" id="A0A448YNR3"/>
<feature type="binding site" evidence="14">
    <location>
        <position position="995"/>
    </location>
    <ligand>
        <name>Mo-molybdopterin</name>
        <dbReference type="ChEBI" id="CHEBI:71302"/>
    </ligand>
    <ligandPart>
        <name>Mo</name>
        <dbReference type="ChEBI" id="CHEBI:28685"/>
    </ligandPart>
</feature>
<keyword evidence="9 14" id="KW-0408">Iron</keyword>
<dbReference type="Gene3D" id="3.30.465.10">
    <property type="match status" value="1"/>
</dbReference>
<dbReference type="SUPFAM" id="SSF47741">
    <property type="entry name" value="CO dehydrogenase ISP C-domain like"/>
    <property type="match status" value="1"/>
</dbReference>
<evidence type="ECO:0000256" key="5">
    <source>
        <dbReference type="ARBA" id="ARBA00022714"/>
    </source>
</evidence>
<organism evidence="16 17">
    <name type="scientific">Brettanomyces naardenensis</name>
    <name type="common">Yeast</name>
    <dbReference type="NCBI Taxonomy" id="13370"/>
    <lineage>
        <taxon>Eukaryota</taxon>
        <taxon>Fungi</taxon>
        <taxon>Dikarya</taxon>
        <taxon>Ascomycota</taxon>
        <taxon>Saccharomycotina</taxon>
        <taxon>Pichiomycetes</taxon>
        <taxon>Pichiales</taxon>
        <taxon>Pichiaceae</taxon>
        <taxon>Brettanomyces</taxon>
    </lineage>
</organism>
<feature type="binding site" evidence="14">
    <location>
        <position position="68"/>
    </location>
    <ligand>
        <name>[2Fe-2S] cluster</name>
        <dbReference type="ChEBI" id="CHEBI:190135"/>
        <label>1</label>
    </ligand>
</feature>
<dbReference type="InterPro" id="IPR000674">
    <property type="entry name" value="Ald_Oxase/Xan_DH_a/b"/>
</dbReference>
<feature type="domain" description="FAD-binding PCMH-type" evidence="15">
    <location>
        <begin position="303"/>
        <end position="495"/>
    </location>
</feature>
<keyword evidence="17" id="KW-1185">Reference proteome</keyword>
<dbReference type="InterPro" id="IPR036683">
    <property type="entry name" value="CO_DH_flav_C_dom_sf"/>
</dbReference>
<evidence type="ECO:0000256" key="7">
    <source>
        <dbReference type="ARBA" id="ARBA00022827"/>
    </source>
</evidence>
<dbReference type="FunFam" id="3.30.465.10:FF:000004">
    <property type="entry name" value="Xanthine dehydrogenase/oxidase"/>
    <property type="match status" value="1"/>
</dbReference>
<keyword evidence="5 14" id="KW-0001">2Fe-2S</keyword>
<dbReference type="Pfam" id="PF00111">
    <property type="entry name" value="Fer2"/>
    <property type="match status" value="1"/>
</dbReference>
<keyword evidence="7 13" id="KW-0274">FAD</keyword>
<evidence type="ECO:0000256" key="2">
    <source>
        <dbReference type="ARBA" id="ARBA00006849"/>
    </source>
</evidence>
<dbReference type="GO" id="GO:0071949">
    <property type="term" value="F:FAD binding"/>
    <property type="evidence" value="ECO:0007669"/>
    <property type="project" value="InterPro"/>
</dbReference>
<dbReference type="PROSITE" id="PS51387">
    <property type="entry name" value="FAD_PCMH"/>
    <property type="match status" value="1"/>
</dbReference>
<feature type="binding site" evidence="14">
    <location>
        <position position="176"/>
    </location>
    <ligand>
        <name>[2Fe-2S] cluster</name>
        <dbReference type="ChEBI" id="CHEBI:190135"/>
        <label>2</label>
    </ligand>
</feature>
<comment type="cofactor">
    <cofactor evidence="1 13">
        <name>FAD</name>
        <dbReference type="ChEBI" id="CHEBI:57692"/>
    </cofactor>
</comment>
<feature type="binding site" evidence="14">
    <location>
        <position position="1165"/>
    </location>
    <ligand>
        <name>Mo-molybdopterin</name>
        <dbReference type="ChEBI" id="CHEBI:71302"/>
    </ligand>
    <ligandPart>
        <name>Mo</name>
        <dbReference type="ChEBI" id="CHEBI:28685"/>
    </ligandPart>
</feature>
<evidence type="ECO:0000256" key="8">
    <source>
        <dbReference type="ARBA" id="ARBA00023002"/>
    </source>
</evidence>
<dbReference type="InterPro" id="IPR008274">
    <property type="entry name" value="AldOxase/xan_DH_MoCoBD1"/>
</dbReference>
<dbReference type="GO" id="GO:0051537">
    <property type="term" value="F:2 iron, 2 sulfur cluster binding"/>
    <property type="evidence" value="ECO:0007669"/>
    <property type="project" value="UniProtKB-KW"/>
</dbReference>
<dbReference type="GO" id="GO:0016491">
    <property type="term" value="F:oxidoreductase activity"/>
    <property type="evidence" value="ECO:0007669"/>
    <property type="project" value="UniProtKB-KW"/>
</dbReference>
<dbReference type="InterPro" id="IPR016169">
    <property type="entry name" value="FAD-bd_PCMH_sub2"/>
</dbReference>
<dbReference type="Pfam" id="PF20256">
    <property type="entry name" value="MoCoBD_2"/>
    <property type="match status" value="1"/>
</dbReference>
<proteinExistence type="inferred from homology"/>
<evidence type="ECO:0000256" key="14">
    <source>
        <dbReference type="PIRSR" id="PIRSR000127-3"/>
    </source>
</evidence>
<feature type="active site" description="Proton acceptor" evidence="12">
    <location>
        <position position="1357"/>
    </location>
</feature>
<dbReference type="PIRSF" id="PIRSF000127">
    <property type="entry name" value="Xanthine_DH"/>
    <property type="match status" value="1"/>
</dbReference>
<feature type="binding site" evidence="13">
    <location>
        <position position="436"/>
    </location>
    <ligand>
        <name>FAD</name>
        <dbReference type="ChEBI" id="CHEBI:57692"/>
    </ligand>
</feature>
<dbReference type="SUPFAM" id="SSF56003">
    <property type="entry name" value="Molybdenum cofactor-binding domain"/>
    <property type="match status" value="1"/>
</dbReference>
<keyword evidence="10 14" id="KW-0411">Iron-sulfur</keyword>
<evidence type="ECO:0000256" key="10">
    <source>
        <dbReference type="ARBA" id="ARBA00023014"/>
    </source>
</evidence>
<reference evidence="16 17" key="1">
    <citation type="submission" date="2018-12" db="EMBL/GenBank/DDBJ databases">
        <authorList>
            <person name="Tiukova I."/>
            <person name="Dainat J."/>
        </authorList>
    </citation>
    <scope>NUCLEOTIDE SEQUENCE [LARGE SCALE GENOMIC DNA]</scope>
</reference>
<dbReference type="SMART" id="SM01008">
    <property type="entry name" value="Ald_Xan_dh_C"/>
    <property type="match status" value="1"/>
</dbReference>
<feature type="binding site" evidence="14">
    <location>
        <position position="850"/>
    </location>
    <ligand>
        <name>Mo-molybdopterin</name>
        <dbReference type="ChEBI" id="CHEBI:71302"/>
    </ligand>
    <ligandPart>
        <name>Mo</name>
        <dbReference type="ChEBI" id="CHEBI:28685"/>
    </ligandPart>
</feature>
<dbReference type="Gene3D" id="3.30.390.50">
    <property type="entry name" value="CO dehydrogenase flavoprotein, C-terminal domain"/>
    <property type="match status" value="1"/>
</dbReference>
<dbReference type="FunFam" id="3.30.365.10:FF:000002">
    <property type="entry name" value="Xanthine dehydrogenase oxidase"/>
    <property type="match status" value="1"/>
</dbReference>
<comment type="cofactor">
    <cofactor evidence="11">
        <name>[2Fe-2S] cluster</name>
        <dbReference type="ChEBI" id="CHEBI:190135"/>
    </cofactor>
</comment>
<comment type="cofactor">
    <cofactor evidence="14">
        <name>[2Fe-2S] cluster</name>
        <dbReference type="ChEBI" id="CHEBI:190135"/>
    </cofactor>
    <text evidence="14">Binds 2 [2Fe-2S] clusters.</text>
</comment>
<dbReference type="FunFam" id="3.30.365.10:FF:000001">
    <property type="entry name" value="Xanthine dehydrogenase oxidase"/>
    <property type="match status" value="1"/>
</dbReference>
<gene>
    <name evidence="16" type="ORF">BRENAR_LOCUS3313</name>
</gene>
<dbReference type="InterPro" id="IPR046867">
    <property type="entry name" value="AldOxase/xan_DH_MoCoBD2"/>
</dbReference>
<feature type="binding site" evidence="13">
    <location>
        <position position="503"/>
    </location>
    <ligand>
        <name>FAD</name>
        <dbReference type="ChEBI" id="CHEBI:57692"/>
    </ligand>
</feature>
<dbReference type="Proteomes" id="UP000290900">
    <property type="component" value="Unassembled WGS sequence"/>
</dbReference>
<dbReference type="Gene3D" id="1.10.150.120">
    <property type="entry name" value="[2Fe-2S]-binding domain"/>
    <property type="match status" value="1"/>
</dbReference>
<dbReference type="InterPro" id="IPR016208">
    <property type="entry name" value="Ald_Oxase/xanthine_DH-like"/>
</dbReference>
<protein>
    <submittedName>
        <fullName evidence="16">DEKNAAC103329</fullName>
    </submittedName>
</protein>
<evidence type="ECO:0000256" key="6">
    <source>
        <dbReference type="ARBA" id="ARBA00022723"/>
    </source>
</evidence>
<name>A0A448YNR3_BRENA</name>
<dbReference type="InterPro" id="IPR016167">
    <property type="entry name" value="FAD-bd_PCMH_sub1"/>
</dbReference>
<evidence type="ECO:0000256" key="12">
    <source>
        <dbReference type="PIRSR" id="PIRSR000127-1"/>
    </source>
</evidence>
<feature type="binding site" evidence="14">
    <location>
        <position position="881"/>
    </location>
    <ligand>
        <name>Mo-molybdopterin</name>
        <dbReference type="ChEBI" id="CHEBI:71302"/>
    </ligand>
    <ligandPart>
        <name>Mo</name>
        <dbReference type="ChEBI" id="CHEBI:28685"/>
    </ligandPart>
</feature>
<evidence type="ECO:0000256" key="4">
    <source>
        <dbReference type="ARBA" id="ARBA00022630"/>
    </source>
</evidence>
<dbReference type="Gene3D" id="3.90.1170.50">
    <property type="entry name" value="Aldehyde oxidase/xanthine dehydrogenase, a/b hammerhead"/>
    <property type="match status" value="1"/>
</dbReference>
<dbReference type="Pfam" id="PF03450">
    <property type="entry name" value="CO_deh_flav_C"/>
    <property type="match status" value="1"/>
</dbReference>
<feature type="binding site" evidence="14">
    <location>
        <position position="174"/>
    </location>
    <ligand>
        <name>[2Fe-2S] cluster</name>
        <dbReference type="ChEBI" id="CHEBI:190135"/>
        <label>2</label>
    </ligand>
</feature>
<dbReference type="InterPro" id="IPR037165">
    <property type="entry name" value="AldOxase/xan_DH_Mopterin-bd_sf"/>
</dbReference>
<feature type="binding site" evidence="13">
    <location>
        <position position="413"/>
    </location>
    <ligand>
        <name>FAD</name>
        <dbReference type="ChEBI" id="CHEBI:57692"/>
    </ligand>
</feature>
<evidence type="ECO:0000256" key="13">
    <source>
        <dbReference type="PIRSR" id="PIRSR000127-2"/>
    </source>
</evidence>